<dbReference type="InterPro" id="IPR000160">
    <property type="entry name" value="GGDEF_dom"/>
</dbReference>
<sequence>MHRNGAQMSGAKLRLSRRSKLRIYRVTGLLTAISIVVSIAITNLIMETFSAGINVPGLMTAIVMPMLLGTPAIGIIMFKHEQLRAANEQLQRLAATDWLTGCLNRGAFTNRVSHALTDPSASGALLILDIDHFKAINDNHGHDRGDDALRLIARTFTSVCGPQTLVGRVGGEEFGIFLPGASAAEASNRAETIRNAIAQLTFRATGSHCPLSVSIGVATFQGPTDFCTLYRRADAGLYRAKSAGRDRIEIASAA</sequence>
<evidence type="ECO:0000313" key="5">
    <source>
        <dbReference type="EMBL" id="MVS99834.1"/>
    </source>
</evidence>
<keyword evidence="3" id="KW-1133">Transmembrane helix</keyword>
<dbReference type="PROSITE" id="PS50887">
    <property type="entry name" value="GGDEF"/>
    <property type="match status" value="1"/>
</dbReference>
<protein>
    <recommendedName>
        <fullName evidence="1">diguanylate cyclase</fullName>
        <ecNumber evidence="1">2.7.7.65</ecNumber>
    </recommendedName>
</protein>
<feature type="transmembrane region" description="Helical" evidence="3">
    <location>
        <begin position="58"/>
        <end position="78"/>
    </location>
</feature>
<dbReference type="Proteomes" id="UP000438106">
    <property type="component" value="Unassembled WGS sequence"/>
</dbReference>
<feature type="domain" description="GGDEF" evidence="4">
    <location>
        <begin position="121"/>
        <end position="253"/>
    </location>
</feature>
<dbReference type="EC" id="2.7.7.65" evidence="1"/>
<dbReference type="AlphaFoldDB" id="A0A7X3FS94"/>
<evidence type="ECO:0000256" key="1">
    <source>
        <dbReference type="ARBA" id="ARBA00012528"/>
    </source>
</evidence>
<dbReference type="GO" id="GO:1902201">
    <property type="term" value="P:negative regulation of bacterial-type flagellum-dependent cell motility"/>
    <property type="evidence" value="ECO:0007669"/>
    <property type="project" value="TreeGrafter"/>
</dbReference>
<evidence type="ECO:0000313" key="6">
    <source>
        <dbReference type="Proteomes" id="UP000438106"/>
    </source>
</evidence>
<dbReference type="GO" id="GO:0005886">
    <property type="term" value="C:plasma membrane"/>
    <property type="evidence" value="ECO:0007669"/>
    <property type="project" value="TreeGrafter"/>
</dbReference>
<dbReference type="GO" id="GO:0043709">
    <property type="term" value="P:cell adhesion involved in single-species biofilm formation"/>
    <property type="evidence" value="ECO:0007669"/>
    <property type="project" value="TreeGrafter"/>
</dbReference>
<organism evidence="5 6">
    <name type="scientific">Devosia marina</name>
    <dbReference type="NCBI Taxonomy" id="2683198"/>
    <lineage>
        <taxon>Bacteria</taxon>
        <taxon>Pseudomonadati</taxon>
        <taxon>Pseudomonadota</taxon>
        <taxon>Alphaproteobacteria</taxon>
        <taxon>Hyphomicrobiales</taxon>
        <taxon>Devosiaceae</taxon>
        <taxon>Devosia</taxon>
    </lineage>
</organism>
<dbReference type="EMBL" id="WQRF01000003">
    <property type="protein sequence ID" value="MVS99834.1"/>
    <property type="molecule type" value="Genomic_DNA"/>
</dbReference>
<dbReference type="PANTHER" id="PTHR45138:SF9">
    <property type="entry name" value="DIGUANYLATE CYCLASE DGCM-RELATED"/>
    <property type="match status" value="1"/>
</dbReference>
<keyword evidence="6" id="KW-1185">Reference proteome</keyword>
<evidence type="ECO:0000256" key="3">
    <source>
        <dbReference type="SAM" id="Phobius"/>
    </source>
</evidence>
<feature type="transmembrane region" description="Helical" evidence="3">
    <location>
        <begin position="21"/>
        <end position="46"/>
    </location>
</feature>
<dbReference type="InterPro" id="IPR043128">
    <property type="entry name" value="Rev_trsase/Diguanyl_cyclase"/>
</dbReference>
<dbReference type="InterPro" id="IPR029787">
    <property type="entry name" value="Nucleotide_cyclase"/>
</dbReference>
<dbReference type="Gene3D" id="3.30.70.270">
    <property type="match status" value="1"/>
</dbReference>
<comment type="catalytic activity">
    <reaction evidence="2">
        <text>2 GTP = 3',3'-c-di-GMP + 2 diphosphate</text>
        <dbReference type="Rhea" id="RHEA:24898"/>
        <dbReference type="ChEBI" id="CHEBI:33019"/>
        <dbReference type="ChEBI" id="CHEBI:37565"/>
        <dbReference type="ChEBI" id="CHEBI:58805"/>
        <dbReference type="EC" id="2.7.7.65"/>
    </reaction>
</comment>
<evidence type="ECO:0000256" key="2">
    <source>
        <dbReference type="ARBA" id="ARBA00034247"/>
    </source>
</evidence>
<dbReference type="GO" id="GO:0052621">
    <property type="term" value="F:diguanylate cyclase activity"/>
    <property type="evidence" value="ECO:0007669"/>
    <property type="project" value="UniProtKB-EC"/>
</dbReference>
<comment type="caution">
    <text evidence="5">The sequence shown here is derived from an EMBL/GenBank/DDBJ whole genome shotgun (WGS) entry which is preliminary data.</text>
</comment>
<dbReference type="PANTHER" id="PTHR45138">
    <property type="entry name" value="REGULATORY COMPONENTS OF SENSORY TRANSDUCTION SYSTEM"/>
    <property type="match status" value="1"/>
</dbReference>
<keyword evidence="3" id="KW-0812">Transmembrane</keyword>
<name>A0A7X3FS94_9HYPH</name>
<dbReference type="InterPro" id="IPR050469">
    <property type="entry name" value="Diguanylate_Cyclase"/>
</dbReference>
<accession>A0A7X3FS94</accession>
<dbReference type="NCBIfam" id="TIGR00254">
    <property type="entry name" value="GGDEF"/>
    <property type="match status" value="1"/>
</dbReference>
<proteinExistence type="predicted"/>
<dbReference type="CDD" id="cd01949">
    <property type="entry name" value="GGDEF"/>
    <property type="match status" value="1"/>
</dbReference>
<gene>
    <name evidence="5" type="ORF">GO014_12455</name>
</gene>
<keyword evidence="3" id="KW-0472">Membrane</keyword>
<dbReference type="FunFam" id="3.30.70.270:FF:000001">
    <property type="entry name" value="Diguanylate cyclase domain protein"/>
    <property type="match status" value="1"/>
</dbReference>
<dbReference type="SUPFAM" id="SSF55073">
    <property type="entry name" value="Nucleotide cyclase"/>
    <property type="match status" value="1"/>
</dbReference>
<evidence type="ECO:0000259" key="4">
    <source>
        <dbReference type="PROSITE" id="PS50887"/>
    </source>
</evidence>
<dbReference type="Pfam" id="PF00990">
    <property type="entry name" value="GGDEF"/>
    <property type="match status" value="1"/>
</dbReference>
<dbReference type="SMART" id="SM00267">
    <property type="entry name" value="GGDEF"/>
    <property type="match status" value="1"/>
</dbReference>
<reference evidence="5 6" key="1">
    <citation type="submission" date="2019-12" db="EMBL/GenBank/DDBJ databases">
        <title>Devosia maris sp. nov., isolated from the deep seawater.</title>
        <authorList>
            <person name="Liu Y."/>
        </authorList>
    </citation>
    <scope>NUCLEOTIDE SEQUENCE [LARGE SCALE GENOMIC DNA]</scope>
    <source>
        <strain evidence="5 6">L53-10-65</strain>
    </source>
</reference>